<dbReference type="AlphaFoldDB" id="A0A919K1Y3"/>
<keyword evidence="1" id="KW-0472">Membrane</keyword>
<accession>A0A919K1Y3</accession>
<keyword evidence="1" id="KW-0812">Transmembrane</keyword>
<keyword evidence="3" id="KW-1185">Reference proteome</keyword>
<feature type="transmembrane region" description="Helical" evidence="1">
    <location>
        <begin position="47"/>
        <end position="66"/>
    </location>
</feature>
<evidence type="ECO:0000256" key="1">
    <source>
        <dbReference type="SAM" id="Phobius"/>
    </source>
</evidence>
<gene>
    <name evidence="2" type="ORF">Ari01nite_50050</name>
</gene>
<name>A0A919K1Y3_9ACTN</name>
<feature type="transmembrane region" description="Helical" evidence="1">
    <location>
        <begin position="15"/>
        <end position="35"/>
    </location>
</feature>
<protein>
    <submittedName>
        <fullName evidence="2">Uncharacterized protein</fullName>
    </submittedName>
</protein>
<sequence length="103" mass="9584">MNVAVQAYTLTGGRLAGTAAALIALAGLVLGGLALVRSAAGSRRPLIAMAAGLLGTAGGAVVIAAADGGPGSGSGIVGGFAAVVIGLLACASGWLAAARSRRT</sequence>
<feature type="transmembrane region" description="Helical" evidence="1">
    <location>
        <begin position="72"/>
        <end position="97"/>
    </location>
</feature>
<dbReference type="Proteomes" id="UP000636960">
    <property type="component" value="Unassembled WGS sequence"/>
</dbReference>
<reference evidence="2" key="1">
    <citation type="submission" date="2021-01" db="EMBL/GenBank/DDBJ databases">
        <title>Whole genome shotgun sequence of Actinoplanes rishiriensis NBRC 108556.</title>
        <authorList>
            <person name="Komaki H."/>
            <person name="Tamura T."/>
        </authorList>
    </citation>
    <scope>NUCLEOTIDE SEQUENCE</scope>
    <source>
        <strain evidence="2">NBRC 108556</strain>
    </source>
</reference>
<comment type="caution">
    <text evidence="2">The sequence shown here is derived from an EMBL/GenBank/DDBJ whole genome shotgun (WGS) entry which is preliminary data.</text>
</comment>
<evidence type="ECO:0000313" key="3">
    <source>
        <dbReference type="Proteomes" id="UP000636960"/>
    </source>
</evidence>
<dbReference type="InterPro" id="IPR045770">
    <property type="entry name" value="DUF6223"/>
</dbReference>
<evidence type="ECO:0000313" key="2">
    <source>
        <dbReference type="EMBL" id="GIE97540.1"/>
    </source>
</evidence>
<proteinExistence type="predicted"/>
<dbReference type="Pfam" id="PF19733">
    <property type="entry name" value="DUF6223"/>
    <property type="match status" value="1"/>
</dbReference>
<keyword evidence="1" id="KW-1133">Transmembrane helix</keyword>
<dbReference type="EMBL" id="BOMV01000057">
    <property type="protein sequence ID" value="GIE97540.1"/>
    <property type="molecule type" value="Genomic_DNA"/>
</dbReference>
<dbReference type="RefSeq" id="WP_203784589.1">
    <property type="nucleotide sequence ID" value="NZ_BOMV01000057.1"/>
</dbReference>
<organism evidence="2 3">
    <name type="scientific">Paractinoplanes rishiriensis</name>
    <dbReference type="NCBI Taxonomy" id="1050105"/>
    <lineage>
        <taxon>Bacteria</taxon>
        <taxon>Bacillati</taxon>
        <taxon>Actinomycetota</taxon>
        <taxon>Actinomycetes</taxon>
        <taxon>Micromonosporales</taxon>
        <taxon>Micromonosporaceae</taxon>
        <taxon>Paractinoplanes</taxon>
    </lineage>
</organism>